<evidence type="ECO:0000256" key="1">
    <source>
        <dbReference type="ARBA" id="ARBA00023122"/>
    </source>
</evidence>
<dbReference type="PROSITE" id="PS51371">
    <property type="entry name" value="CBS"/>
    <property type="match status" value="2"/>
</dbReference>
<dbReference type="InterPro" id="IPR000644">
    <property type="entry name" value="CBS_dom"/>
</dbReference>
<name>A0A1H0NAW0_9MICO</name>
<keyword evidence="1 2" id="KW-0129">CBS domain</keyword>
<evidence type="ECO:0000259" key="3">
    <source>
        <dbReference type="PROSITE" id="PS51371"/>
    </source>
</evidence>
<dbReference type="InterPro" id="IPR046342">
    <property type="entry name" value="CBS_dom_sf"/>
</dbReference>
<evidence type="ECO:0000256" key="2">
    <source>
        <dbReference type="PROSITE-ProRule" id="PRU00703"/>
    </source>
</evidence>
<evidence type="ECO:0000313" key="4">
    <source>
        <dbReference type="EMBL" id="SDO89575.1"/>
    </source>
</evidence>
<dbReference type="Pfam" id="PF00571">
    <property type="entry name" value="CBS"/>
    <property type="match status" value="2"/>
</dbReference>
<feature type="domain" description="CBS" evidence="3">
    <location>
        <begin position="85"/>
        <end position="142"/>
    </location>
</feature>
<organism evidence="4 5">
    <name type="scientific">Pedococcus dokdonensis</name>
    <dbReference type="NCBI Taxonomy" id="443156"/>
    <lineage>
        <taxon>Bacteria</taxon>
        <taxon>Bacillati</taxon>
        <taxon>Actinomycetota</taxon>
        <taxon>Actinomycetes</taxon>
        <taxon>Micrococcales</taxon>
        <taxon>Intrasporangiaceae</taxon>
        <taxon>Pedococcus</taxon>
    </lineage>
</organism>
<protein>
    <submittedName>
        <fullName evidence="4">CBS domain-containing protein</fullName>
    </submittedName>
</protein>
<sequence length="205" mass="21938">MLVRELLTRDVAQVRDVSPLDSAIRVLAEQRVSALPVVDATGRVVGILSEADVLRLHLSADPRAHLRPVVEEAEVPWPTTVAEVMSADPVVAHEGTDVAEVARVLADTGWKSLPVVDEDHALVGMVSRSDVIHQLATRDADIWLRVVRELGRLGHTDWSVGVSRGVVTVSGVRRARDASLAAAVAAGAPGVRDVVVQVDEEGTLR</sequence>
<dbReference type="RefSeq" id="WP_172829351.1">
    <property type="nucleotide sequence ID" value="NZ_LT629711.1"/>
</dbReference>
<gene>
    <name evidence="4" type="ORF">SAMN04489867_0884</name>
</gene>
<dbReference type="PANTHER" id="PTHR43080">
    <property type="entry name" value="CBS DOMAIN-CONTAINING PROTEIN CBSX3, MITOCHONDRIAL"/>
    <property type="match status" value="1"/>
</dbReference>
<proteinExistence type="predicted"/>
<dbReference type="Proteomes" id="UP000199077">
    <property type="component" value="Chromosome I"/>
</dbReference>
<reference evidence="5" key="1">
    <citation type="submission" date="2016-10" db="EMBL/GenBank/DDBJ databases">
        <authorList>
            <person name="Varghese N."/>
            <person name="Submissions S."/>
        </authorList>
    </citation>
    <scope>NUCLEOTIDE SEQUENCE [LARGE SCALE GENOMIC DNA]</scope>
    <source>
        <strain evidence="5">DSM 22329</strain>
    </source>
</reference>
<dbReference type="PANTHER" id="PTHR43080:SF29">
    <property type="entry name" value="OS02G0818000 PROTEIN"/>
    <property type="match status" value="1"/>
</dbReference>
<dbReference type="SUPFAM" id="SSF54631">
    <property type="entry name" value="CBS-domain pair"/>
    <property type="match status" value="1"/>
</dbReference>
<dbReference type="STRING" id="443156.SAMN04489867_0884"/>
<dbReference type="EMBL" id="LT629711">
    <property type="protein sequence ID" value="SDO89575.1"/>
    <property type="molecule type" value="Genomic_DNA"/>
</dbReference>
<dbReference type="AlphaFoldDB" id="A0A1H0NAW0"/>
<dbReference type="SMART" id="SM00116">
    <property type="entry name" value="CBS"/>
    <property type="match status" value="2"/>
</dbReference>
<evidence type="ECO:0000313" key="5">
    <source>
        <dbReference type="Proteomes" id="UP000199077"/>
    </source>
</evidence>
<dbReference type="InterPro" id="IPR051257">
    <property type="entry name" value="Diverse_CBS-Domain"/>
</dbReference>
<dbReference type="Gene3D" id="3.10.580.10">
    <property type="entry name" value="CBS-domain"/>
    <property type="match status" value="1"/>
</dbReference>
<feature type="domain" description="CBS" evidence="3">
    <location>
        <begin position="7"/>
        <end position="63"/>
    </location>
</feature>
<accession>A0A1H0NAW0</accession>
<keyword evidence="5" id="KW-1185">Reference proteome</keyword>